<dbReference type="CDD" id="cd02525">
    <property type="entry name" value="Succinoglycan_BP_ExoA"/>
    <property type="match status" value="1"/>
</dbReference>
<organism evidence="3 4">
    <name type="scientific">Populibacterium corticicola</name>
    <dbReference type="NCBI Taxonomy" id="1812826"/>
    <lineage>
        <taxon>Bacteria</taxon>
        <taxon>Bacillati</taxon>
        <taxon>Actinomycetota</taxon>
        <taxon>Actinomycetes</taxon>
        <taxon>Micrococcales</taxon>
        <taxon>Jonesiaceae</taxon>
        <taxon>Populibacterium</taxon>
    </lineage>
</organism>
<keyword evidence="1" id="KW-1133">Transmembrane helix</keyword>
<evidence type="ECO:0000256" key="1">
    <source>
        <dbReference type="SAM" id="Phobius"/>
    </source>
</evidence>
<reference evidence="4" key="1">
    <citation type="journal article" date="2019" name="Int. J. Syst. Evol. Microbiol.">
        <title>The Global Catalogue of Microorganisms (GCM) 10K type strain sequencing project: providing services to taxonomists for standard genome sequencing and annotation.</title>
        <authorList>
            <consortium name="The Broad Institute Genomics Platform"/>
            <consortium name="The Broad Institute Genome Sequencing Center for Infectious Disease"/>
            <person name="Wu L."/>
            <person name="Ma J."/>
        </authorList>
    </citation>
    <scope>NUCLEOTIDE SEQUENCE [LARGE SCALE GENOMIC DNA]</scope>
    <source>
        <strain evidence="4">KCTC 33576</strain>
    </source>
</reference>
<keyword evidence="3" id="KW-0328">Glycosyltransferase</keyword>
<evidence type="ECO:0000259" key="2">
    <source>
        <dbReference type="Pfam" id="PF00535"/>
    </source>
</evidence>
<keyword evidence="1" id="KW-0812">Transmembrane</keyword>
<dbReference type="InterPro" id="IPR001173">
    <property type="entry name" value="Glyco_trans_2-like"/>
</dbReference>
<dbReference type="SUPFAM" id="SSF53448">
    <property type="entry name" value="Nucleotide-diphospho-sugar transferases"/>
    <property type="match status" value="1"/>
</dbReference>
<feature type="transmembrane region" description="Helical" evidence="1">
    <location>
        <begin position="293"/>
        <end position="317"/>
    </location>
</feature>
<proteinExistence type="predicted"/>
<comment type="caution">
    <text evidence="3">The sequence shown here is derived from an EMBL/GenBank/DDBJ whole genome shotgun (WGS) entry which is preliminary data.</text>
</comment>
<dbReference type="EMBL" id="JBHUOP010000004">
    <property type="protein sequence ID" value="MFD2840950.1"/>
    <property type="molecule type" value="Genomic_DNA"/>
</dbReference>
<dbReference type="InterPro" id="IPR029044">
    <property type="entry name" value="Nucleotide-diphossugar_trans"/>
</dbReference>
<keyword evidence="4" id="KW-1185">Reference proteome</keyword>
<dbReference type="Proteomes" id="UP001597391">
    <property type="component" value="Unassembled WGS sequence"/>
</dbReference>
<keyword evidence="1" id="KW-0472">Membrane</keyword>
<feature type="transmembrane region" description="Helical" evidence="1">
    <location>
        <begin position="261"/>
        <end position="287"/>
    </location>
</feature>
<keyword evidence="3" id="KW-0808">Transferase</keyword>
<dbReference type="InterPro" id="IPR050834">
    <property type="entry name" value="Glycosyltransf_2"/>
</dbReference>
<dbReference type="PANTHER" id="PTHR43685:SF14">
    <property type="entry name" value="GLYCOSYLTRANSFERASE 2-LIKE DOMAIN-CONTAINING PROTEIN"/>
    <property type="match status" value="1"/>
</dbReference>
<dbReference type="EC" id="2.4.-.-" evidence="3"/>
<protein>
    <submittedName>
        <fullName evidence="3">Glycosyltransferase family 2 protein</fullName>
        <ecNumber evidence="3">2.4.-.-</ecNumber>
    </submittedName>
</protein>
<evidence type="ECO:0000313" key="3">
    <source>
        <dbReference type="EMBL" id="MFD2840950.1"/>
    </source>
</evidence>
<gene>
    <name evidence="3" type="ORF">ACFSYH_10250</name>
</gene>
<name>A0ABW5XEP6_9MICO</name>
<dbReference type="Pfam" id="PF00535">
    <property type="entry name" value="Glycos_transf_2"/>
    <property type="match status" value="1"/>
</dbReference>
<evidence type="ECO:0000313" key="4">
    <source>
        <dbReference type="Proteomes" id="UP001597391"/>
    </source>
</evidence>
<dbReference type="GO" id="GO:0016757">
    <property type="term" value="F:glycosyltransferase activity"/>
    <property type="evidence" value="ECO:0007669"/>
    <property type="project" value="UniProtKB-KW"/>
</dbReference>
<sequence length="347" mass="37868">MSADTLSKTNARHETTNIPHVCVIATVRNEERYLEAALDSVLSQEYARPFHVILAIGPSRDNTYGIAKEYATRDPRVVIVENPTGLIPNGLNIALANCPTDTEIVVRFDGHTRLPHGYIKTMVDALVRTGAQNIGGLMKPVGKSPVEVAVARAMSHPLGIGPASFHVGGIEGPNETAYLGTFQMAALKQVGGYDEHYQRAEDWELNLRIRQAGGLIWFKPDVEVEYRPRSSFSALAHQFERTGMWRREVIRNNRQTASPRYLAPPIAVAAMLVGTVLGLFGAVLGLAGQGWGWWLTLGFAAPVGYGLLVVLGGLWIGRDLPARACIRLPAVLATMHVSWGWGFLKGN</sequence>
<feature type="domain" description="Glycosyltransferase 2-like" evidence="2">
    <location>
        <begin position="22"/>
        <end position="163"/>
    </location>
</feature>
<dbReference type="RefSeq" id="WP_377466878.1">
    <property type="nucleotide sequence ID" value="NZ_JBHUOP010000004.1"/>
</dbReference>
<dbReference type="PANTHER" id="PTHR43685">
    <property type="entry name" value="GLYCOSYLTRANSFERASE"/>
    <property type="match status" value="1"/>
</dbReference>
<accession>A0ABW5XEP6</accession>
<dbReference type="Gene3D" id="3.90.550.10">
    <property type="entry name" value="Spore Coat Polysaccharide Biosynthesis Protein SpsA, Chain A"/>
    <property type="match status" value="1"/>
</dbReference>